<accession>A0A4D4K1Q1</accession>
<sequence length="960" mass="103404">MIRTFEWFPPPPAGPGPAGGFAVVGAGDPRPTEKTGDIGGGHVPGFMEGEGAEEFIEALKGAVVPRDRKAKGRDLLPPVLLLADGERAAAHTHQAMRGLRRMLYPDGAKRVPYAALGPDEIRDAAGRRPLTLDLGRELCVDVPRRTGRLRLTDFFLTRDIVEQALDPRAPEPDGRALRDHCYAQRIARGPLLRALWTLGGESAEGGTAGPGWIAELRRLLMRPLFQLLPRWWWGRRRTRLLLRSTRRGWYADWRRISHGRTAEDFFENAARLLRAERGRDPEAAVGRWEELLLHALLADLRRAARPGRISPWRRRRRTRCVFLLELPEDAAGAAAGDRFLERYAEAARDTRCAAVVVVAVSPADGAGVSRAGGAGASPAGGVAVSPAGGAAAGESGGLGRAAARLRGASGMPSRAPRPLRAALPAPVPESEGLDLDPVSPRTFRLGPAAELTLTGVVVAALLSAPGVWLLDRVTDEPDRGCLGGAPSEVVAGRPELSADSPRKQYEDARRLIREENARVGREVGDGDGTARTVVHIGSDVAADPQGQRYNAAVPELRGIALAQRALNDEARNDSQKVWLRIDSRNAGDDFANAPRIARQIAEDARKKGSGIIGVVGFSKSLKQTQEAVRILGGARIPVIGTTATADLMQVDGYYRRVAPTDSREAAVEAEFARRGNIMDDGTGSCSPARAAVVVKDPRDLYSDEIGTLFAERFGARPFTLEYTPGGRSGGVTPGPGQDGAARKDSIGELADAVCERVIANPRTVVYWASRALQFSAFLDDFGDNTACEGRKLTVLGGNDLTTAALAGAYADRPWLRLYHTVHVLPAGHPRLSDIAKKFNADYARDFGAHDLWRDDGRAALAYDAMQLMAEAANRAFRSTDNVERSNVQIGLDNGIRKQGASGYLDVGRGRSVPRDKPLVILHHTDRGSEPVLYCGAFTQNPAGRATHWGPQGKFSCPRDS</sequence>
<evidence type="ECO:0000313" key="2">
    <source>
        <dbReference type="EMBL" id="GDY42865.1"/>
    </source>
</evidence>
<name>A0A4D4K1Q1_9ACTN</name>
<keyword evidence="3" id="KW-1185">Reference proteome</keyword>
<proteinExistence type="predicted"/>
<dbReference type="SUPFAM" id="SSF53822">
    <property type="entry name" value="Periplasmic binding protein-like I"/>
    <property type="match status" value="1"/>
</dbReference>
<feature type="region of interest" description="Disordered" evidence="1">
    <location>
        <begin position="483"/>
        <end position="504"/>
    </location>
</feature>
<protein>
    <recommendedName>
        <fullName evidence="4">Leucine-binding protein domain-containing protein</fullName>
    </recommendedName>
</protein>
<evidence type="ECO:0008006" key="4">
    <source>
        <dbReference type="Google" id="ProtNLM"/>
    </source>
</evidence>
<dbReference type="Proteomes" id="UP000299290">
    <property type="component" value="Unassembled WGS sequence"/>
</dbReference>
<comment type="caution">
    <text evidence="2">The sequence shown here is derived from an EMBL/GenBank/DDBJ whole genome shotgun (WGS) entry which is preliminary data.</text>
</comment>
<organism evidence="2 3">
    <name type="scientific">Streptomyces antimycoticus</name>
    <dbReference type="NCBI Taxonomy" id="68175"/>
    <lineage>
        <taxon>Bacteria</taxon>
        <taxon>Bacillati</taxon>
        <taxon>Actinomycetota</taxon>
        <taxon>Actinomycetes</taxon>
        <taxon>Kitasatosporales</taxon>
        <taxon>Streptomycetaceae</taxon>
        <taxon>Streptomyces</taxon>
        <taxon>Streptomyces violaceusniger group</taxon>
    </lineage>
</organism>
<evidence type="ECO:0000256" key="1">
    <source>
        <dbReference type="SAM" id="MobiDB-lite"/>
    </source>
</evidence>
<reference evidence="2 3" key="1">
    <citation type="journal article" date="2020" name="Int. J. Syst. Evol. Microbiol.">
        <title>Reclassification of Streptomyces castelarensis and Streptomyces sporoclivatus as later heterotypic synonyms of Streptomyces antimycoticus.</title>
        <authorList>
            <person name="Komaki H."/>
            <person name="Tamura T."/>
        </authorList>
    </citation>
    <scope>NUCLEOTIDE SEQUENCE [LARGE SCALE GENOMIC DNA]</scope>
    <source>
        <strain evidence="2 3">NBRC 12839</strain>
    </source>
</reference>
<dbReference type="InterPro" id="IPR028082">
    <property type="entry name" value="Peripla_BP_I"/>
</dbReference>
<dbReference type="AlphaFoldDB" id="A0A4D4K1Q1"/>
<gene>
    <name evidence="2" type="ORF">SANT12839_037470</name>
</gene>
<dbReference type="Gene3D" id="3.40.50.2300">
    <property type="match status" value="2"/>
</dbReference>
<evidence type="ECO:0000313" key="3">
    <source>
        <dbReference type="Proteomes" id="UP000299290"/>
    </source>
</evidence>
<dbReference type="EMBL" id="BJHV01000001">
    <property type="protein sequence ID" value="GDY42865.1"/>
    <property type="molecule type" value="Genomic_DNA"/>
</dbReference>